<evidence type="ECO:0000313" key="1">
    <source>
        <dbReference type="EMBL" id="KAJ1141923.1"/>
    </source>
</evidence>
<evidence type="ECO:0000313" key="2">
    <source>
        <dbReference type="Proteomes" id="UP001066276"/>
    </source>
</evidence>
<protein>
    <submittedName>
        <fullName evidence="1">Uncharacterized protein</fullName>
    </submittedName>
</protein>
<feature type="non-terminal residue" evidence="1">
    <location>
        <position position="1"/>
    </location>
</feature>
<dbReference type="Proteomes" id="UP001066276">
    <property type="component" value="Chromosome 6"/>
</dbReference>
<proteinExistence type="predicted"/>
<name>A0AAV7QP63_PLEWA</name>
<organism evidence="1 2">
    <name type="scientific">Pleurodeles waltl</name>
    <name type="common">Iberian ribbed newt</name>
    <dbReference type="NCBI Taxonomy" id="8319"/>
    <lineage>
        <taxon>Eukaryota</taxon>
        <taxon>Metazoa</taxon>
        <taxon>Chordata</taxon>
        <taxon>Craniata</taxon>
        <taxon>Vertebrata</taxon>
        <taxon>Euteleostomi</taxon>
        <taxon>Amphibia</taxon>
        <taxon>Batrachia</taxon>
        <taxon>Caudata</taxon>
        <taxon>Salamandroidea</taxon>
        <taxon>Salamandridae</taxon>
        <taxon>Pleurodelinae</taxon>
        <taxon>Pleurodeles</taxon>
    </lineage>
</organism>
<dbReference type="EMBL" id="JANPWB010000010">
    <property type="protein sequence ID" value="KAJ1141923.1"/>
    <property type="molecule type" value="Genomic_DNA"/>
</dbReference>
<sequence length="75" mass="8925">LRLHALILGEMLSCNMQFSGSGFALCDLYAQLSYKRGIMVIFYRRIRHFYLREQKAIKYQYDASEIHMTTQSKRL</sequence>
<dbReference type="AlphaFoldDB" id="A0AAV7QP63"/>
<gene>
    <name evidence="1" type="ORF">NDU88_008251</name>
</gene>
<comment type="caution">
    <text evidence="1">The sequence shown here is derived from an EMBL/GenBank/DDBJ whole genome shotgun (WGS) entry which is preliminary data.</text>
</comment>
<reference evidence="1" key="1">
    <citation type="journal article" date="2022" name="bioRxiv">
        <title>Sequencing and chromosome-scale assembly of the giantPleurodeles waltlgenome.</title>
        <authorList>
            <person name="Brown T."/>
            <person name="Elewa A."/>
            <person name="Iarovenko S."/>
            <person name="Subramanian E."/>
            <person name="Araus A.J."/>
            <person name="Petzold A."/>
            <person name="Susuki M."/>
            <person name="Suzuki K.-i.T."/>
            <person name="Hayashi T."/>
            <person name="Toyoda A."/>
            <person name="Oliveira C."/>
            <person name="Osipova E."/>
            <person name="Leigh N.D."/>
            <person name="Simon A."/>
            <person name="Yun M.H."/>
        </authorList>
    </citation>
    <scope>NUCLEOTIDE SEQUENCE</scope>
    <source>
        <strain evidence="1">20211129_DDA</strain>
        <tissue evidence="1">Liver</tissue>
    </source>
</reference>
<keyword evidence="2" id="KW-1185">Reference proteome</keyword>
<accession>A0AAV7QP63</accession>